<dbReference type="OrthoDB" id="8482001at2"/>
<keyword evidence="2" id="KW-1185">Reference proteome</keyword>
<protein>
    <submittedName>
        <fullName evidence="1">Uncharacterized protein</fullName>
    </submittedName>
</protein>
<organism evidence="1 2">
    <name type="scientific">Candidatus Nucleicultrix amoebiphila FS5</name>
    <dbReference type="NCBI Taxonomy" id="1414854"/>
    <lineage>
        <taxon>Bacteria</taxon>
        <taxon>Pseudomonadati</taxon>
        <taxon>Pseudomonadota</taxon>
        <taxon>Alphaproteobacteria</taxon>
        <taxon>Holosporales</taxon>
        <taxon>Candidatus Nucleicultricaceae</taxon>
        <taxon>Candidatus Nucleicultrix</taxon>
    </lineage>
</organism>
<gene>
    <name evidence="1" type="ORF">GQ61_06120</name>
</gene>
<dbReference type="AlphaFoldDB" id="A0A1W6N5A8"/>
<name>A0A1W6N5A8_9PROT</name>
<dbReference type="RefSeq" id="WP_085784441.1">
    <property type="nucleotide sequence ID" value="NZ_CP008743.1"/>
</dbReference>
<dbReference type="STRING" id="1414854.GQ61_06120"/>
<proteinExistence type="predicted"/>
<dbReference type="Proteomes" id="UP000237351">
    <property type="component" value="Chromosome"/>
</dbReference>
<dbReference type="KEGG" id="naf:GQ61_06120"/>
<reference evidence="1 2" key="1">
    <citation type="submission" date="2014-06" db="EMBL/GenBank/DDBJ databases">
        <title>The genome of the endonuclear symbiont Nucleicultrix amoebiphila.</title>
        <authorList>
            <person name="Schulz F."/>
            <person name="Horn M."/>
        </authorList>
    </citation>
    <scope>NUCLEOTIDE SEQUENCE [LARGE SCALE GENOMIC DNA]</scope>
    <source>
        <strain evidence="1 2">FS5</strain>
    </source>
</reference>
<evidence type="ECO:0000313" key="1">
    <source>
        <dbReference type="EMBL" id="ARN84929.1"/>
    </source>
</evidence>
<dbReference type="EMBL" id="CP008743">
    <property type="protein sequence ID" value="ARN84929.1"/>
    <property type="molecule type" value="Genomic_DNA"/>
</dbReference>
<evidence type="ECO:0000313" key="2">
    <source>
        <dbReference type="Proteomes" id="UP000237351"/>
    </source>
</evidence>
<sequence length="116" mass="12970">MGEYRHTGGHHVHAKKAFEGHINYDPKKGFSISNELMAKIGVQHKVVTIAQQKLFRELGKSGKPNTMKEHTRIAVEVLIKGGATKEKARSLVATSLNDLRNKGVRVPTDIPWFKTK</sequence>
<accession>A0A1W6N5A8</accession>